<reference evidence="8" key="2">
    <citation type="submission" date="2022-01" db="EMBL/GenBank/DDBJ databases">
        <title>Collection of gut derived symbiotic bacterial strains cultured from healthy donors.</title>
        <authorList>
            <person name="Lin H."/>
            <person name="Kohout C."/>
            <person name="Waligurski E."/>
            <person name="Pamer E.G."/>
        </authorList>
    </citation>
    <scope>NUCLEOTIDE SEQUENCE</scope>
    <source>
        <strain evidence="8">DFI.1.149</strain>
    </source>
</reference>
<dbReference type="Pfam" id="PF08281">
    <property type="entry name" value="Sigma70_r4_2"/>
    <property type="match status" value="1"/>
</dbReference>
<feature type="coiled-coil region" evidence="5">
    <location>
        <begin position="149"/>
        <end position="176"/>
    </location>
</feature>
<dbReference type="AlphaFoldDB" id="A0A1Y3ZVK6"/>
<sequence>MNPEITDQTLVLQRLKEGDEKTFELLFHRYYAALCFFANKILKDEEAARDVVQEVFIRFYEKSYDFPNLIALKSFLYSCVQSKALNALEKQNTRTFLKQRLDTPKYEEATYFRHQIEAEIFEEIFAAIEELPSECRRIFKMSYLEHMDIREITEKLQIAESTVKTQRQRAKQYLRKRLKNLYTLVIFLFFE</sequence>
<feature type="domain" description="RNA polymerase sigma-70 region 2" evidence="6">
    <location>
        <begin position="26"/>
        <end position="92"/>
    </location>
</feature>
<dbReference type="EMBL" id="QRYC01000018">
    <property type="protein sequence ID" value="RGU55352.1"/>
    <property type="molecule type" value="Genomic_DNA"/>
</dbReference>
<dbReference type="RefSeq" id="WP_046403287.1">
    <property type="nucleotide sequence ID" value="NZ_CABJFF010000012.1"/>
</dbReference>
<reference evidence="9" key="3">
    <citation type="submission" date="2023-01" db="EMBL/GenBank/DDBJ databases">
        <title>Human gut microbiome strain richness.</title>
        <authorList>
            <person name="Chen-Liaw A."/>
        </authorList>
    </citation>
    <scope>NUCLEOTIDE SEQUENCE</scope>
    <source>
        <strain evidence="9">RTP21484st1_B7_RTP21484_190118</strain>
    </source>
</reference>
<feature type="domain" description="RNA polymerase sigma factor 70 region 4 type 2" evidence="7">
    <location>
        <begin position="122"/>
        <end position="173"/>
    </location>
</feature>
<evidence type="ECO:0000259" key="6">
    <source>
        <dbReference type="Pfam" id="PF04542"/>
    </source>
</evidence>
<keyword evidence="2" id="KW-0805">Transcription regulation</keyword>
<organism evidence="10 12">
    <name type="scientific">Odoribacter splanchnicus</name>
    <dbReference type="NCBI Taxonomy" id="28118"/>
    <lineage>
        <taxon>Bacteria</taxon>
        <taxon>Pseudomonadati</taxon>
        <taxon>Bacteroidota</taxon>
        <taxon>Bacteroidia</taxon>
        <taxon>Bacteroidales</taxon>
        <taxon>Odoribacteraceae</taxon>
        <taxon>Odoribacter</taxon>
    </lineage>
</organism>
<dbReference type="Proteomes" id="UP000284434">
    <property type="component" value="Unassembled WGS sequence"/>
</dbReference>
<accession>A0A1Y3ZVK6</accession>
<name>A0A1Y3ZVK6_9BACT</name>
<dbReference type="NCBIfam" id="TIGR02937">
    <property type="entry name" value="sigma70-ECF"/>
    <property type="match status" value="1"/>
</dbReference>
<reference evidence="12 13" key="1">
    <citation type="submission" date="2018-08" db="EMBL/GenBank/DDBJ databases">
        <title>A genome reference for cultivated species of the human gut microbiota.</title>
        <authorList>
            <person name="Zou Y."/>
            <person name="Xue W."/>
            <person name="Luo G."/>
        </authorList>
    </citation>
    <scope>NUCLEOTIDE SEQUENCE [LARGE SCALE GENOMIC DNA]</scope>
    <source>
        <strain evidence="10 12">AF16-14</strain>
        <strain evidence="11 13">OF03-11</strain>
    </source>
</reference>
<keyword evidence="3" id="KW-0731">Sigma factor</keyword>
<dbReference type="InterPro" id="IPR013249">
    <property type="entry name" value="RNA_pol_sigma70_r4_t2"/>
</dbReference>
<dbReference type="Gene3D" id="1.10.1740.10">
    <property type="match status" value="1"/>
</dbReference>
<dbReference type="PANTHER" id="PTHR43133">
    <property type="entry name" value="RNA POLYMERASE ECF-TYPE SIGMA FACTO"/>
    <property type="match status" value="1"/>
</dbReference>
<dbReference type="Gene3D" id="1.10.10.10">
    <property type="entry name" value="Winged helix-like DNA-binding domain superfamily/Winged helix DNA-binding domain"/>
    <property type="match status" value="1"/>
</dbReference>
<dbReference type="EMBL" id="JAKNDN010000026">
    <property type="protein sequence ID" value="MCG4960852.1"/>
    <property type="molecule type" value="Genomic_DNA"/>
</dbReference>
<evidence type="ECO:0000313" key="8">
    <source>
        <dbReference type="EMBL" id="MCG4960852.1"/>
    </source>
</evidence>
<dbReference type="EMBL" id="JAQMRD010000025">
    <property type="protein sequence ID" value="MDB9224433.1"/>
    <property type="molecule type" value="Genomic_DNA"/>
</dbReference>
<evidence type="ECO:0000313" key="10">
    <source>
        <dbReference type="EMBL" id="RGU55352.1"/>
    </source>
</evidence>
<evidence type="ECO:0000256" key="2">
    <source>
        <dbReference type="ARBA" id="ARBA00023015"/>
    </source>
</evidence>
<dbReference type="Proteomes" id="UP001212263">
    <property type="component" value="Unassembled WGS sequence"/>
</dbReference>
<dbReference type="InterPro" id="IPR007627">
    <property type="entry name" value="RNA_pol_sigma70_r2"/>
</dbReference>
<comment type="caution">
    <text evidence="10">The sequence shown here is derived from an EMBL/GenBank/DDBJ whole genome shotgun (WGS) entry which is preliminary data.</text>
</comment>
<comment type="similarity">
    <text evidence="1">Belongs to the sigma-70 factor family. ECF subfamily.</text>
</comment>
<dbReference type="EMBL" id="QSCO01000015">
    <property type="protein sequence ID" value="RGY05876.1"/>
    <property type="molecule type" value="Genomic_DNA"/>
</dbReference>
<dbReference type="InterPro" id="IPR013325">
    <property type="entry name" value="RNA_pol_sigma_r2"/>
</dbReference>
<dbReference type="InterPro" id="IPR039425">
    <property type="entry name" value="RNA_pol_sigma-70-like"/>
</dbReference>
<evidence type="ECO:0000313" key="13">
    <source>
        <dbReference type="Proteomes" id="UP000284434"/>
    </source>
</evidence>
<dbReference type="GO" id="GO:0003677">
    <property type="term" value="F:DNA binding"/>
    <property type="evidence" value="ECO:0007669"/>
    <property type="project" value="InterPro"/>
</dbReference>
<dbReference type="SUPFAM" id="SSF88946">
    <property type="entry name" value="Sigma2 domain of RNA polymerase sigma factors"/>
    <property type="match status" value="1"/>
</dbReference>
<evidence type="ECO:0000256" key="1">
    <source>
        <dbReference type="ARBA" id="ARBA00010641"/>
    </source>
</evidence>
<evidence type="ECO:0000256" key="5">
    <source>
        <dbReference type="SAM" id="Coils"/>
    </source>
</evidence>
<proteinExistence type="inferred from homology"/>
<keyword evidence="4" id="KW-0804">Transcription</keyword>
<evidence type="ECO:0000256" key="4">
    <source>
        <dbReference type="ARBA" id="ARBA00023163"/>
    </source>
</evidence>
<dbReference type="InterPro" id="IPR036388">
    <property type="entry name" value="WH-like_DNA-bd_sf"/>
</dbReference>
<dbReference type="PANTHER" id="PTHR43133:SF46">
    <property type="entry name" value="RNA POLYMERASE SIGMA-70 FACTOR ECF SUBFAMILY"/>
    <property type="match status" value="1"/>
</dbReference>
<evidence type="ECO:0000313" key="11">
    <source>
        <dbReference type="EMBL" id="RGY05876.1"/>
    </source>
</evidence>
<evidence type="ECO:0000313" key="9">
    <source>
        <dbReference type="EMBL" id="MDB9224433.1"/>
    </source>
</evidence>
<protein>
    <submittedName>
        <fullName evidence="10">Sigma-70 family RNA polymerase sigma factor</fullName>
    </submittedName>
</protein>
<dbReference type="Proteomes" id="UP001199750">
    <property type="component" value="Unassembled WGS sequence"/>
</dbReference>
<gene>
    <name evidence="10" type="ORF">DWW57_12430</name>
    <name evidence="11" type="ORF">DXA53_11305</name>
    <name evidence="8" type="ORF">L0P03_13485</name>
    <name evidence="9" type="ORF">PN645_15700</name>
</gene>
<dbReference type="InterPro" id="IPR014284">
    <property type="entry name" value="RNA_pol_sigma-70_dom"/>
</dbReference>
<dbReference type="GO" id="GO:0016987">
    <property type="term" value="F:sigma factor activity"/>
    <property type="evidence" value="ECO:0007669"/>
    <property type="project" value="UniProtKB-KW"/>
</dbReference>
<dbReference type="InterPro" id="IPR013324">
    <property type="entry name" value="RNA_pol_sigma_r3/r4-like"/>
</dbReference>
<dbReference type="Proteomes" id="UP000284243">
    <property type="component" value="Unassembled WGS sequence"/>
</dbReference>
<dbReference type="GO" id="GO:0006352">
    <property type="term" value="P:DNA-templated transcription initiation"/>
    <property type="evidence" value="ECO:0007669"/>
    <property type="project" value="InterPro"/>
</dbReference>
<evidence type="ECO:0000256" key="3">
    <source>
        <dbReference type="ARBA" id="ARBA00023082"/>
    </source>
</evidence>
<dbReference type="SUPFAM" id="SSF88659">
    <property type="entry name" value="Sigma3 and sigma4 domains of RNA polymerase sigma factors"/>
    <property type="match status" value="1"/>
</dbReference>
<evidence type="ECO:0000259" key="7">
    <source>
        <dbReference type="Pfam" id="PF08281"/>
    </source>
</evidence>
<dbReference type="Pfam" id="PF04542">
    <property type="entry name" value="Sigma70_r2"/>
    <property type="match status" value="1"/>
</dbReference>
<evidence type="ECO:0000313" key="12">
    <source>
        <dbReference type="Proteomes" id="UP000284243"/>
    </source>
</evidence>
<keyword evidence="5" id="KW-0175">Coiled coil</keyword>